<feature type="transmembrane region" description="Helical" evidence="8">
    <location>
        <begin position="260"/>
        <end position="279"/>
    </location>
</feature>
<dbReference type="Proteomes" id="UP000176544">
    <property type="component" value="Unassembled WGS sequence"/>
</dbReference>
<evidence type="ECO:0008006" key="11">
    <source>
        <dbReference type="Google" id="ProtNLM"/>
    </source>
</evidence>
<evidence type="ECO:0000256" key="8">
    <source>
        <dbReference type="SAM" id="Phobius"/>
    </source>
</evidence>
<keyword evidence="3" id="KW-1003">Cell membrane</keyword>
<evidence type="ECO:0000256" key="3">
    <source>
        <dbReference type="ARBA" id="ARBA00022475"/>
    </source>
</evidence>
<evidence type="ECO:0000256" key="4">
    <source>
        <dbReference type="ARBA" id="ARBA00022519"/>
    </source>
</evidence>
<protein>
    <recommendedName>
        <fullName evidence="11">Amino acid transporter transmembrane domain-containing protein</fullName>
    </recommendedName>
</protein>
<feature type="transmembrane region" description="Helical" evidence="8">
    <location>
        <begin position="119"/>
        <end position="137"/>
    </location>
</feature>
<evidence type="ECO:0000256" key="5">
    <source>
        <dbReference type="ARBA" id="ARBA00022692"/>
    </source>
</evidence>
<feature type="transmembrane region" description="Helical" evidence="8">
    <location>
        <begin position="291"/>
        <end position="311"/>
    </location>
</feature>
<dbReference type="GO" id="GO:0003333">
    <property type="term" value="P:amino acid transmembrane transport"/>
    <property type="evidence" value="ECO:0007669"/>
    <property type="project" value="InterPro"/>
</dbReference>
<reference evidence="9 10" key="1">
    <citation type="journal article" date="2016" name="Nat. Commun.">
        <title>Thousands of microbial genomes shed light on interconnected biogeochemical processes in an aquifer system.</title>
        <authorList>
            <person name="Anantharaman K."/>
            <person name="Brown C.T."/>
            <person name="Hug L.A."/>
            <person name="Sharon I."/>
            <person name="Castelle C.J."/>
            <person name="Probst A.J."/>
            <person name="Thomas B.C."/>
            <person name="Singh A."/>
            <person name="Wilkins M.J."/>
            <person name="Karaoz U."/>
            <person name="Brodie E.L."/>
            <person name="Williams K.H."/>
            <person name="Hubbard S.S."/>
            <person name="Banfield J.F."/>
        </authorList>
    </citation>
    <scope>NUCLEOTIDE SEQUENCE [LARGE SCALE GENOMIC DNA]</scope>
</reference>
<dbReference type="InterPro" id="IPR018227">
    <property type="entry name" value="Amino_acid_transport_2"/>
</dbReference>
<gene>
    <name evidence="9" type="ORF">A3I33_02375</name>
</gene>
<dbReference type="STRING" id="1797692.A3I33_02375"/>
<keyword evidence="4" id="KW-0997">Cell inner membrane</keyword>
<feature type="transmembrane region" description="Helical" evidence="8">
    <location>
        <begin position="217"/>
        <end position="240"/>
    </location>
</feature>
<keyword evidence="2" id="KW-0813">Transport</keyword>
<feature type="transmembrane region" description="Helical" evidence="8">
    <location>
        <begin position="12"/>
        <end position="33"/>
    </location>
</feature>
<dbReference type="Pfam" id="PF03222">
    <property type="entry name" value="Trp_Tyr_perm"/>
    <property type="match status" value="1"/>
</dbReference>
<feature type="transmembrane region" description="Helical" evidence="8">
    <location>
        <begin position="317"/>
        <end position="341"/>
    </location>
</feature>
<organism evidence="9 10">
    <name type="scientific">Candidatus Colwellbacteria bacterium RIFCSPLOWO2_02_FULL_45_11</name>
    <dbReference type="NCBI Taxonomy" id="1797692"/>
    <lineage>
        <taxon>Bacteria</taxon>
        <taxon>Candidatus Colwelliibacteriota</taxon>
    </lineage>
</organism>
<feature type="transmembrane region" description="Helical" evidence="8">
    <location>
        <begin position="348"/>
        <end position="366"/>
    </location>
</feature>
<feature type="transmembrane region" description="Helical" evidence="8">
    <location>
        <begin position="149"/>
        <end position="170"/>
    </location>
</feature>
<name>A0A1G1ZA89_9BACT</name>
<feature type="transmembrane region" description="Helical" evidence="8">
    <location>
        <begin position="39"/>
        <end position="60"/>
    </location>
</feature>
<evidence type="ECO:0000313" key="10">
    <source>
        <dbReference type="Proteomes" id="UP000176544"/>
    </source>
</evidence>
<dbReference type="EMBL" id="MHJA01000023">
    <property type="protein sequence ID" value="OGY60780.1"/>
    <property type="molecule type" value="Genomic_DNA"/>
</dbReference>
<dbReference type="GO" id="GO:0005886">
    <property type="term" value="C:plasma membrane"/>
    <property type="evidence" value="ECO:0007669"/>
    <property type="project" value="UniProtKB-SubCell"/>
</dbReference>
<accession>A0A1G1ZA89</accession>
<evidence type="ECO:0000256" key="2">
    <source>
        <dbReference type="ARBA" id="ARBA00022448"/>
    </source>
</evidence>
<comment type="caution">
    <text evidence="9">The sequence shown here is derived from an EMBL/GenBank/DDBJ whole genome shotgun (WGS) entry which is preliminary data.</text>
</comment>
<feature type="transmembrane region" description="Helical" evidence="8">
    <location>
        <begin position="182"/>
        <end position="205"/>
    </location>
</feature>
<feature type="transmembrane region" description="Helical" evidence="8">
    <location>
        <begin position="84"/>
        <end position="107"/>
    </location>
</feature>
<comment type="subcellular location">
    <subcellularLocation>
        <location evidence="1">Cell inner membrane</location>
        <topology evidence="1">Multi-pass membrane protein</topology>
    </subcellularLocation>
</comment>
<evidence type="ECO:0000313" key="9">
    <source>
        <dbReference type="EMBL" id="OGY60780.1"/>
    </source>
</evidence>
<keyword evidence="6 8" id="KW-1133">Transmembrane helix</keyword>
<evidence type="ECO:0000256" key="1">
    <source>
        <dbReference type="ARBA" id="ARBA00004429"/>
    </source>
</evidence>
<proteinExistence type="predicted"/>
<sequence>MTKFSQWYKEVVLPAGLLSSAIIGAGVFALPFVFYQAGFLIGLFYLTLFTVAFTAVHRMYAEVIENTEGRHGFVGYARIYFKKWGFATAIITTAIGFTLTLVAYVILAGEFIGLMSPRLGELAPFIFWAVGSLSVIIPMKRFANLEFGLSLAMCLIIIVLFAVGVSYGEVHRVRLLNPPSFFAPYGVVLFALAGRAAISAIYEYYERRKISKAKLPTAITIGTIIPAVVYVLFIIGVLSISGGSVTEDALSGLGEIARSLLLLVGTLGLFALWTSYFILAREVKGIFVYDLKLGKVLSILAVVVLPIWLYTSGLTSFIGLLAIVGGVFLAIDSIMAILMYSKIKGWKLSTIALFIVFAIGALYEIMNI</sequence>
<dbReference type="AlphaFoldDB" id="A0A1G1ZA89"/>
<evidence type="ECO:0000256" key="6">
    <source>
        <dbReference type="ARBA" id="ARBA00022989"/>
    </source>
</evidence>
<keyword evidence="7 8" id="KW-0472">Membrane</keyword>
<keyword evidence="5 8" id="KW-0812">Transmembrane</keyword>
<evidence type="ECO:0000256" key="7">
    <source>
        <dbReference type="ARBA" id="ARBA00023136"/>
    </source>
</evidence>
<dbReference type="Gene3D" id="1.20.1740.10">
    <property type="entry name" value="Amino acid/polyamine transporter I"/>
    <property type="match status" value="1"/>
</dbReference>